<protein>
    <recommendedName>
        <fullName evidence="4">Peptidase inhibitor family I36 protein</fullName>
    </recommendedName>
</protein>
<dbReference type="EMBL" id="WBMT01000027">
    <property type="protein sequence ID" value="KAB2341037.1"/>
    <property type="molecule type" value="Genomic_DNA"/>
</dbReference>
<evidence type="ECO:0000256" key="1">
    <source>
        <dbReference type="SAM" id="SignalP"/>
    </source>
</evidence>
<dbReference type="OrthoDB" id="4283316at2"/>
<accession>A0A6H9YMT6</accession>
<evidence type="ECO:0000313" key="3">
    <source>
        <dbReference type="Proteomes" id="UP000468735"/>
    </source>
</evidence>
<reference evidence="2 3" key="1">
    <citation type="submission" date="2019-09" db="EMBL/GenBank/DDBJ databases">
        <title>Actinomadura physcomitrii sp. nov., a novel actinomycete isolated from moss [Physcomitrium sphaericum (Ludw) Fuernr].</title>
        <authorList>
            <person name="Zhuang X."/>
            <person name="Liu C."/>
        </authorList>
    </citation>
    <scope>NUCLEOTIDE SEQUENCE [LARGE SCALE GENOMIC DNA]</scope>
    <source>
        <strain evidence="2 3">HMC1</strain>
    </source>
</reference>
<dbReference type="AlphaFoldDB" id="A0A6H9YMT6"/>
<proteinExistence type="predicted"/>
<dbReference type="RefSeq" id="WP_151568945.1">
    <property type="nucleotide sequence ID" value="NZ_WBMT01000027.1"/>
</dbReference>
<gene>
    <name evidence="2" type="ORF">F8566_42825</name>
</gene>
<comment type="caution">
    <text evidence="2">The sequence shown here is derived from an EMBL/GenBank/DDBJ whole genome shotgun (WGS) entry which is preliminary data.</text>
</comment>
<organism evidence="2 3">
    <name type="scientific">Actinomadura rudentiformis</name>
    <dbReference type="NCBI Taxonomy" id="359158"/>
    <lineage>
        <taxon>Bacteria</taxon>
        <taxon>Bacillati</taxon>
        <taxon>Actinomycetota</taxon>
        <taxon>Actinomycetes</taxon>
        <taxon>Streptosporangiales</taxon>
        <taxon>Thermomonosporaceae</taxon>
        <taxon>Actinomadura</taxon>
    </lineage>
</organism>
<keyword evidence="3" id="KW-1185">Reference proteome</keyword>
<evidence type="ECO:0000313" key="2">
    <source>
        <dbReference type="EMBL" id="KAB2341037.1"/>
    </source>
</evidence>
<feature type="chain" id="PRO_5039635854" description="Peptidase inhibitor family I36 protein" evidence="1">
    <location>
        <begin position="24"/>
        <end position="157"/>
    </location>
</feature>
<evidence type="ECO:0008006" key="4">
    <source>
        <dbReference type="Google" id="ProtNLM"/>
    </source>
</evidence>
<sequence length="157" mass="17200">MARLRTIGAVAAVAAATAAGSVAAGAPAQAAMKDCKRGYFCAWSNTSAQRFADKPDCKWWSDGWNWSGKCADGTRHRANAIYNNGKKGAGAAHVRVYDKAGGKGSWACIKPGHAWNLTRMVKSRKGWVHVHRWTWGPKKDQPIIYSGIDSHKWVWKC</sequence>
<dbReference type="Proteomes" id="UP000468735">
    <property type="component" value="Unassembled WGS sequence"/>
</dbReference>
<feature type="signal peptide" evidence="1">
    <location>
        <begin position="1"/>
        <end position="23"/>
    </location>
</feature>
<keyword evidence="1" id="KW-0732">Signal</keyword>
<name>A0A6H9YMT6_9ACTN</name>